<name>A0A383CKF6_9ZZZZ</name>
<organism evidence="1">
    <name type="scientific">marine metagenome</name>
    <dbReference type="NCBI Taxonomy" id="408172"/>
    <lineage>
        <taxon>unclassified sequences</taxon>
        <taxon>metagenomes</taxon>
        <taxon>ecological metagenomes</taxon>
    </lineage>
</organism>
<dbReference type="EMBL" id="UINC01209590">
    <property type="protein sequence ID" value="SVE32672.1"/>
    <property type="molecule type" value="Genomic_DNA"/>
</dbReference>
<dbReference type="AlphaFoldDB" id="A0A383CKF6"/>
<gene>
    <name evidence="1" type="ORF">METZ01_LOCUS485526</name>
</gene>
<proteinExistence type="predicted"/>
<evidence type="ECO:0000313" key="1">
    <source>
        <dbReference type="EMBL" id="SVE32672.1"/>
    </source>
</evidence>
<protein>
    <submittedName>
        <fullName evidence="1">Uncharacterized protein</fullName>
    </submittedName>
</protein>
<feature type="non-terminal residue" evidence="1">
    <location>
        <position position="66"/>
    </location>
</feature>
<accession>A0A383CKF6</accession>
<reference evidence="1" key="1">
    <citation type="submission" date="2018-05" db="EMBL/GenBank/DDBJ databases">
        <authorList>
            <person name="Lanie J.A."/>
            <person name="Ng W.-L."/>
            <person name="Kazmierczak K.M."/>
            <person name="Andrzejewski T.M."/>
            <person name="Davidsen T.M."/>
            <person name="Wayne K.J."/>
            <person name="Tettelin H."/>
            <person name="Glass J.I."/>
            <person name="Rusch D."/>
            <person name="Podicherti R."/>
            <person name="Tsui H.-C.T."/>
            <person name="Winkler M.E."/>
        </authorList>
    </citation>
    <scope>NUCLEOTIDE SEQUENCE</scope>
</reference>
<sequence length="66" mass="6894">MRWPVSHGHHGILGKSEGSGIIRALLSGVFPLISNRADVAELVDALDLGSSIVRCGSSSLPVRTIS</sequence>